<keyword evidence="3" id="KW-0812">Transmembrane</keyword>
<name>A0ABY7VP04_9BACT</name>
<keyword evidence="6" id="KW-1185">Reference proteome</keyword>
<dbReference type="Pfam" id="PF07693">
    <property type="entry name" value="KAP_NTPase"/>
    <property type="match status" value="1"/>
</dbReference>
<reference evidence="5 6" key="1">
    <citation type="submission" date="2023-02" db="EMBL/GenBank/DDBJ databases">
        <title>Genome sequence of Lentisphaera profundi SAORIC-696.</title>
        <authorList>
            <person name="Kim e."/>
            <person name="Cho J.-C."/>
            <person name="Choi A."/>
            <person name="Kang I."/>
        </authorList>
    </citation>
    <scope>NUCLEOTIDE SEQUENCE [LARGE SCALE GENOMIC DNA]</scope>
    <source>
        <strain evidence="5 6">SAORIC-696</strain>
    </source>
</reference>
<feature type="region of interest" description="Disordered" evidence="2">
    <location>
        <begin position="1062"/>
        <end position="1082"/>
    </location>
</feature>
<dbReference type="Proteomes" id="UP001214250">
    <property type="component" value="Chromosome 1"/>
</dbReference>
<feature type="domain" description="KAP NTPase" evidence="4">
    <location>
        <begin position="537"/>
        <end position="1144"/>
    </location>
</feature>
<evidence type="ECO:0000313" key="5">
    <source>
        <dbReference type="EMBL" id="WDE95407.1"/>
    </source>
</evidence>
<dbReference type="PANTHER" id="PTHR22674">
    <property type="entry name" value="NTPASE, KAP FAMILY P-LOOP DOMAIN-CONTAINING 1"/>
    <property type="match status" value="1"/>
</dbReference>
<dbReference type="PANTHER" id="PTHR22674:SF6">
    <property type="entry name" value="NTPASE KAP FAMILY P-LOOP DOMAIN-CONTAINING PROTEIN 1"/>
    <property type="match status" value="1"/>
</dbReference>
<dbReference type="EMBL" id="CP117811">
    <property type="protein sequence ID" value="WDE95407.1"/>
    <property type="molecule type" value="Genomic_DNA"/>
</dbReference>
<evidence type="ECO:0000313" key="6">
    <source>
        <dbReference type="Proteomes" id="UP001214250"/>
    </source>
</evidence>
<feature type="compositionally biased region" description="Acidic residues" evidence="2">
    <location>
        <begin position="1065"/>
        <end position="1082"/>
    </location>
</feature>
<proteinExistence type="predicted"/>
<keyword evidence="1" id="KW-0175">Coiled coil</keyword>
<organism evidence="5 6">
    <name type="scientific">Lentisphaera profundi</name>
    <dbReference type="NCBI Taxonomy" id="1658616"/>
    <lineage>
        <taxon>Bacteria</taxon>
        <taxon>Pseudomonadati</taxon>
        <taxon>Lentisphaerota</taxon>
        <taxon>Lentisphaeria</taxon>
        <taxon>Lentisphaerales</taxon>
        <taxon>Lentisphaeraceae</taxon>
        <taxon>Lentisphaera</taxon>
    </lineage>
</organism>
<dbReference type="InterPro" id="IPR052754">
    <property type="entry name" value="NTPase_KAP_P-loop"/>
</dbReference>
<dbReference type="InterPro" id="IPR011646">
    <property type="entry name" value="KAP_P-loop"/>
</dbReference>
<feature type="transmembrane region" description="Helical" evidence="3">
    <location>
        <begin position="801"/>
        <end position="820"/>
    </location>
</feature>
<protein>
    <submittedName>
        <fullName evidence="5">P-loop NTPase fold protein</fullName>
    </submittedName>
</protein>
<accession>A0ABY7VP04</accession>
<dbReference type="RefSeq" id="WP_274148937.1">
    <property type="nucleotide sequence ID" value="NZ_CP117811.1"/>
</dbReference>
<evidence type="ECO:0000256" key="3">
    <source>
        <dbReference type="SAM" id="Phobius"/>
    </source>
</evidence>
<evidence type="ECO:0000256" key="2">
    <source>
        <dbReference type="SAM" id="MobiDB-lite"/>
    </source>
</evidence>
<gene>
    <name evidence="5" type="ORF">PQO03_06710</name>
</gene>
<keyword evidence="3" id="KW-0472">Membrane</keyword>
<feature type="transmembrane region" description="Helical" evidence="3">
    <location>
        <begin position="771"/>
        <end position="789"/>
    </location>
</feature>
<evidence type="ECO:0000256" key="1">
    <source>
        <dbReference type="SAM" id="Coils"/>
    </source>
</evidence>
<feature type="coiled-coil region" evidence="1">
    <location>
        <begin position="672"/>
        <end position="699"/>
    </location>
</feature>
<keyword evidence="3" id="KW-1133">Transmembrane helix</keyword>
<evidence type="ECO:0000259" key="4">
    <source>
        <dbReference type="Pfam" id="PF07693"/>
    </source>
</evidence>
<sequence length="1260" mass="144862">MEKFDGTLTKEYRNLIVQAFVDADIDLKKFKDTQGRIEGDIDSIVYSYVGSEKFLFSISYHEKYLCVLRSHSLVEIIIQDEFHFVPELVRILKSLKEKIYNDFKDDISSTVEAFLETPQNMSPLILVTGSVQIEDDNIRLLAKRIGRELADSGYNLLVSDYAGVDQTVLKSFAHTCEAKNLQNKILLYLGPKRGLNEYHNFLEQSGRLNVVLYESNNESFEEPLLNADAIVVIEGKKVPYDRYKYCVKKNFNKPFFAFTQTGGSGFNVHQDICNNWSERRKDFKSKVNYFDYSLLSEAFIDHQGPQVLAQYTVSLITQVLFSKVTDFKFRDIHFSKSLREFLNYAYSVSKKCTPALLTPELVFDCLHQRQIDPYGKGIGKAVRAYNAHVVHTVAGLFLTKNSLDIFKENGKQLTFIEEVPIPNNLQLILWQSQLISRVTLNDGKIHQRHFLLALLTYLLSYYTKGSKEYSTIYQLTEKLVHDSSKLESDSEEAWNGLWERVNANVYSPPNNKNSFNRFLNDGLSTDDALGVQPDAQGMARLIMDKGFKGSLAIGVFGPWGSGKSNFFNFMRQEINLISGEVSQSDKEQLFCSEVCHITFNAWHYHDSNLWASILVQIYDNLARFYAIKAKGDKTEEKLKKLAVGEYVDISDEELAESSKFLDSELLSNKSKVVTLNKKINETTLKLEQLASDIEQKEKTLGAAFNFTSISSIAQTTLKNNKTVAAACDELGIEKTLEDLEKAKSELIDSSKYLFSPIKKIPELIKKKQINWFYHAILALVVFYIVTFALKHIVPDTSSIKNTFEPILSFFSTTVALISLWSKKLKDLTLKASEAITLIKSEVDQVRTKETIHFNEEKETLQSEIHELYAEKEKLVQNQERLLLGKQNINPHRHLYQFIEDRLNSDKFRNELGFVSEVRHELERLEKLVSRSKKEDSSEFIDGDKKFKKLDRIILYIDDLDRCDKKIVMEVLQAVHLLLGFDLFIAVVGVDTRWVIDAWNQTYKTTESLSENKVSHDTEALQISPHNYLEKIFQIPYCLPQLNENTLDILTKDIQVASRITSSNESDIESTQDSAEEAEPIDLDDSPISNMIEKIRHEILLDLEDTIKAVEITEDELNYIRSIAWTEITPRVFKRMLNVYRIIRASFTPTQLDQFVMGEFKILWFLLCLQARYPKSYDTIFIDMKNSSHMNVGFSNWLIITEDDSTLLANNQIDLTLDTKLLGRELCEEKCSKDALWLYIDKVCQFSFDTKKQRIIGAVSK</sequence>